<sequence>MTTTWSILREHDTQRCIGQRTAVTAVAGCGAGAMVALATGASIPRYAGRMGVRWALVALPFFTLQQLLQQRRGGVGDAWNSVFAGAGVGWFAALLTRGPSRCVQGAVTLALLGGVGHASGVWVMQQWRERGQRTEEASEERATGVRPWLRESPTWFPALRDARRVREEREAWATLHLRKEDLEHDIARVKRELAELEARQVQLPPRSSVPAR</sequence>
<evidence type="ECO:0000313" key="3">
    <source>
        <dbReference type="Proteomes" id="UP001301350"/>
    </source>
</evidence>
<evidence type="ECO:0000313" key="2">
    <source>
        <dbReference type="EMBL" id="KAK4534875.1"/>
    </source>
</evidence>
<gene>
    <name evidence="2" type="ORF">CDCA_CDCA03G0900</name>
</gene>
<comment type="caution">
    <text evidence="2">The sequence shown here is derived from an EMBL/GenBank/DDBJ whole genome shotgun (WGS) entry which is preliminary data.</text>
</comment>
<dbReference type="EMBL" id="JANCYW010000003">
    <property type="protein sequence ID" value="KAK4534875.1"/>
    <property type="molecule type" value="Genomic_DNA"/>
</dbReference>
<evidence type="ECO:0000256" key="1">
    <source>
        <dbReference type="SAM" id="Phobius"/>
    </source>
</evidence>
<reference evidence="2 3" key="1">
    <citation type="submission" date="2022-07" db="EMBL/GenBank/DDBJ databases">
        <title>Genome-wide signatures of adaptation to extreme environments.</title>
        <authorList>
            <person name="Cho C.H."/>
            <person name="Yoon H.S."/>
        </authorList>
    </citation>
    <scope>NUCLEOTIDE SEQUENCE [LARGE SCALE GENOMIC DNA]</scope>
    <source>
        <strain evidence="2 3">DBV 063 E5</strain>
    </source>
</reference>
<keyword evidence="1" id="KW-0472">Membrane</keyword>
<dbReference type="Proteomes" id="UP001301350">
    <property type="component" value="Unassembled WGS sequence"/>
</dbReference>
<protein>
    <submittedName>
        <fullName evidence="2">Uncharacterized protein</fullName>
    </submittedName>
</protein>
<proteinExistence type="predicted"/>
<dbReference type="AlphaFoldDB" id="A0AAV9IRE3"/>
<dbReference type="Pfam" id="PF02466">
    <property type="entry name" value="Tim17"/>
    <property type="match status" value="1"/>
</dbReference>
<keyword evidence="1" id="KW-0812">Transmembrane</keyword>
<keyword evidence="1" id="KW-1133">Transmembrane helix</keyword>
<name>A0AAV9IRE3_CYACA</name>
<keyword evidence="3" id="KW-1185">Reference proteome</keyword>
<feature type="transmembrane region" description="Helical" evidence="1">
    <location>
        <begin position="21"/>
        <end position="44"/>
    </location>
</feature>
<accession>A0AAV9IRE3</accession>
<organism evidence="2 3">
    <name type="scientific">Cyanidium caldarium</name>
    <name type="common">Red alga</name>
    <dbReference type="NCBI Taxonomy" id="2771"/>
    <lineage>
        <taxon>Eukaryota</taxon>
        <taxon>Rhodophyta</taxon>
        <taxon>Bangiophyceae</taxon>
        <taxon>Cyanidiales</taxon>
        <taxon>Cyanidiaceae</taxon>
        <taxon>Cyanidium</taxon>
    </lineage>
</organism>